<dbReference type="InterPro" id="IPR036034">
    <property type="entry name" value="PDZ_sf"/>
</dbReference>
<dbReference type="SUPFAM" id="SSF50156">
    <property type="entry name" value="PDZ domain-like"/>
    <property type="match status" value="1"/>
</dbReference>
<protein>
    <recommendedName>
        <fullName evidence="4">Peptidase M61</fullName>
    </recommendedName>
</protein>
<evidence type="ECO:0000313" key="2">
    <source>
        <dbReference type="EMBL" id="WWT53442.1"/>
    </source>
</evidence>
<feature type="chain" id="PRO_5045191753" description="Peptidase M61" evidence="1">
    <location>
        <begin position="21"/>
        <end position="563"/>
    </location>
</feature>
<gene>
    <name evidence="2" type="ORF">V8J38_09175</name>
</gene>
<keyword evidence="1" id="KW-0732">Signal</keyword>
<reference evidence="2 3" key="1">
    <citation type="submission" date="2024-02" db="EMBL/GenBank/DDBJ databases">
        <title>Distribution and functional of Brevundimonas-related endobacteria within Verticillium dahliae.</title>
        <authorList>
            <person name="Zeng H."/>
        </authorList>
    </citation>
    <scope>NUCLEOTIDE SEQUENCE [LARGE SCALE GENOMIC DNA]</scope>
    <source>
        <strain evidence="2 3">TRM 44200</strain>
    </source>
</reference>
<keyword evidence="3" id="KW-1185">Reference proteome</keyword>
<feature type="signal peptide" evidence="1">
    <location>
        <begin position="1"/>
        <end position="20"/>
    </location>
</feature>
<proteinExistence type="predicted"/>
<dbReference type="Gene3D" id="1.10.390.10">
    <property type="entry name" value="Neutral Protease Domain 2"/>
    <property type="match status" value="1"/>
</dbReference>
<dbReference type="InterPro" id="IPR027268">
    <property type="entry name" value="Peptidase_M4/M1_CTD_sf"/>
</dbReference>
<evidence type="ECO:0000256" key="1">
    <source>
        <dbReference type="SAM" id="SignalP"/>
    </source>
</evidence>
<dbReference type="EMBL" id="CP146369">
    <property type="protein sequence ID" value="WWT53442.1"/>
    <property type="molecule type" value="Genomic_DNA"/>
</dbReference>
<evidence type="ECO:0000313" key="3">
    <source>
        <dbReference type="Proteomes" id="UP001363460"/>
    </source>
</evidence>
<name>A0ABZ2I882_9CAUL</name>
<dbReference type="RefSeq" id="WP_338575162.1">
    <property type="nucleotide sequence ID" value="NZ_CP146369.1"/>
</dbReference>
<organism evidence="2 3">
    <name type="scientific">Brevundimonas olei</name>
    <dbReference type="NCBI Taxonomy" id="657642"/>
    <lineage>
        <taxon>Bacteria</taxon>
        <taxon>Pseudomonadati</taxon>
        <taxon>Pseudomonadota</taxon>
        <taxon>Alphaproteobacteria</taxon>
        <taxon>Caulobacterales</taxon>
        <taxon>Caulobacteraceae</taxon>
        <taxon>Brevundimonas</taxon>
    </lineage>
</organism>
<accession>A0ABZ2I882</accession>
<sequence>MLRRVLAVGFLLMSASAAWAAEPQTLAVTLKPLPDGLGGIARLNVEMRLPSPSIADGEALLRMPVTLVSTPTAAYAAEDIHVRDSQGDLPLRAVDDPATPEGVYRRYLPQRAAAGDLVVSYGAAPRAVSAETRNGPLFDLRAQPGGLMGAGVYFFALPVSDEPYRITLNWDLSALPDGARGVWSLGEGERTITAPASTLSFSFYAVGAVSSEREAGAEDFALYWLAQPPFDIEELAGETRALYTYMARFFGDEHSPYRVFVRENPYPAGGGTALAKSFMFGYGANGQTTGGGLQMLLAHEMAHNWPRLTDSAHPLTAWYTEGAAEYYSSTLAYRAGLLSADDLLDIVNRRADGYYANPHLGLSNAEAGKIFWSDARAQRVPYGRGFMYLTNVNAQVRAASGGQRSLDDLVLELLARQRRGEPAGLAEWRALLVVELGEAAGREFDAMTEGELITPLPDSLGPCFRAVAVQARPYDLGFDEMRLGVVADLRADSAAARAGLANGDEILTLTPIPELQKDEGRMMEMTIRRDGQTYGVRYLPRGEPVSGWRWERVEDVAADHCAL</sequence>
<dbReference type="Proteomes" id="UP001363460">
    <property type="component" value="Chromosome"/>
</dbReference>
<evidence type="ECO:0008006" key="4">
    <source>
        <dbReference type="Google" id="ProtNLM"/>
    </source>
</evidence>